<evidence type="ECO:0000313" key="2">
    <source>
        <dbReference type="Proteomes" id="UP001597183"/>
    </source>
</evidence>
<dbReference type="Proteomes" id="UP001597183">
    <property type="component" value="Unassembled WGS sequence"/>
</dbReference>
<sequence length="326" mass="35266">MKADTTIVVRDSGELVAVLPFLMGYHPHDAVALVGMRHGRLDFGACFDLPPPDVDDAELQSGAADAAAAALRQTPDHVVIIGYGPPERVTSVVLRVAEALQVVGVRIDDVLRVHDGRWWSYACDDQGCCPAEGTPCLPPDSAIAAEATYRGQVALPSRRDLVAQLAPVEGPERAAMGVATERARSRFDGLLEGPGVEKRIRQAGRLAVREAEKRYRSGGVLTDAETAWLGVLLSDLSVEDYAADRTGPHEWRAGLWTDVLRRVEPVHVPAPACLLGLTAWQLGRGALARVAVDRALDAEPGHEFAGMLHQLLGFAIPPEIVRRWRR</sequence>
<dbReference type="EMBL" id="JBHTMK010000006">
    <property type="protein sequence ID" value="MFD1364889.1"/>
    <property type="molecule type" value="Genomic_DNA"/>
</dbReference>
<comment type="caution">
    <text evidence="1">The sequence shown here is derived from an EMBL/GenBank/DDBJ whole genome shotgun (WGS) entry which is preliminary data.</text>
</comment>
<dbReference type="Pfam" id="PF13830">
    <property type="entry name" value="DUF4192"/>
    <property type="match status" value="1"/>
</dbReference>
<organism evidence="1 2">
    <name type="scientific">Actinoplanes sichuanensis</name>
    <dbReference type="NCBI Taxonomy" id="512349"/>
    <lineage>
        <taxon>Bacteria</taxon>
        <taxon>Bacillati</taxon>
        <taxon>Actinomycetota</taxon>
        <taxon>Actinomycetes</taxon>
        <taxon>Micromonosporales</taxon>
        <taxon>Micromonosporaceae</taxon>
        <taxon>Actinoplanes</taxon>
    </lineage>
</organism>
<dbReference type="InterPro" id="IPR025447">
    <property type="entry name" value="DUF4192"/>
</dbReference>
<accession>A0ABW4A2Y8</accession>
<dbReference type="RefSeq" id="WP_317789437.1">
    <property type="nucleotide sequence ID" value="NZ_AP028461.1"/>
</dbReference>
<keyword evidence="2" id="KW-1185">Reference proteome</keyword>
<proteinExistence type="predicted"/>
<reference evidence="2" key="1">
    <citation type="journal article" date="2019" name="Int. J. Syst. Evol. Microbiol.">
        <title>The Global Catalogue of Microorganisms (GCM) 10K type strain sequencing project: providing services to taxonomists for standard genome sequencing and annotation.</title>
        <authorList>
            <consortium name="The Broad Institute Genomics Platform"/>
            <consortium name="The Broad Institute Genome Sequencing Center for Infectious Disease"/>
            <person name="Wu L."/>
            <person name="Ma J."/>
        </authorList>
    </citation>
    <scope>NUCLEOTIDE SEQUENCE [LARGE SCALE GENOMIC DNA]</scope>
    <source>
        <strain evidence="2">CCM 7526</strain>
    </source>
</reference>
<protein>
    <submittedName>
        <fullName evidence="1">DUF4192 domain-containing protein</fullName>
    </submittedName>
</protein>
<gene>
    <name evidence="1" type="ORF">ACFQ5G_05975</name>
</gene>
<name>A0ABW4A2Y8_9ACTN</name>
<evidence type="ECO:0000313" key="1">
    <source>
        <dbReference type="EMBL" id="MFD1364889.1"/>
    </source>
</evidence>